<proteinExistence type="predicted"/>
<comment type="caution">
    <text evidence="2">The sequence shown here is derived from an EMBL/GenBank/DDBJ whole genome shotgun (WGS) entry which is preliminary data.</text>
</comment>
<feature type="transmembrane region" description="Helical" evidence="1">
    <location>
        <begin position="132"/>
        <end position="157"/>
    </location>
</feature>
<reference evidence="2" key="1">
    <citation type="submission" date="2021-03" db="EMBL/GenBank/DDBJ databases">
        <authorList>
            <person name="Wang G."/>
        </authorList>
    </citation>
    <scope>NUCLEOTIDE SEQUENCE</scope>
    <source>
        <strain evidence="2">KCTC 12899</strain>
    </source>
</reference>
<keyword evidence="1" id="KW-0812">Transmembrane</keyword>
<dbReference type="EMBL" id="JAFREP010000007">
    <property type="protein sequence ID" value="MBO1318810.1"/>
    <property type="molecule type" value="Genomic_DNA"/>
</dbReference>
<feature type="transmembrane region" description="Helical" evidence="1">
    <location>
        <begin position="169"/>
        <end position="190"/>
    </location>
</feature>
<evidence type="ECO:0000313" key="3">
    <source>
        <dbReference type="Proteomes" id="UP000664417"/>
    </source>
</evidence>
<feature type="transmembrane region" description="Helical" evidence="1">
    <location>
        <begin position="197"/>
        <end position="213"/>
    </location>
</feature>
<organism evidence="2 3">
    <name type="scientific">Acanthopleuribacter pedis</name>
    <dbReference type="NCBI Taxonomy" id="442870"/>
    <lineage>
        <taxon>Bacteria</taxon>
        <taxon>Pseudomonadati</taxon>
        <taxon>Acidobacteriota</taxon>
        <taxon>Holophagae</taxon>
        <taxon>Acanthopleuribacterales</taxon>
        <taxon>Acanthopleuribacteraceae</taxon>
        <taxon>Acanthopleuribacter</taxon>
    </lineage>
</organism>
<dbReference type="AlphaFoldDB" id="A0A8J7Q3Z2"/>
<keyword evidence="1" id="KW-1133">Transmembrane helix</keyword>
<accession>A0A8J7Q3Z2</accession>
<dbReference type="RefSeq" id="WP_207858579.1">
    <property type="nucleotide sequence ID" value="NZ_JAFREP010000007.1"/>
</dbReference>
<protein>
    <submittedName>
        <fullName evidence="2">ABC transporter permease</fullName>
    </submittedName>
</protein>
<dbReference type="Proteomes" id="UP000664417">
    <property type="component" value="Unassembled WGS sequence"/>
</dbReference>
<sequence>MSTTAVPEPRHALAAGPQANLNPVYLTLTLAKLTAKRILSRKLFWIMLILGLGPTTIAGFWVVVNFSPDIGVHTRPYGMFRDILGQYFQGFFLPVLALAMGLGVISEEIESRNITFTLVRPIHRIGIAAGRVLGHMLVGWLILITAITGSYLANIMFQIDELFATLPHLLNIMFVLCFGFAGYLCTIAMFGTFWKKPAVFISIVFLLIDWFFANLPNKTLLFVSIRYRMMNSYWEPLPRFTPSLQDITTGVASLNALIVLALFVAVPLGIMAFRLSQFEIVLSGGTQE</sequence>
<keyword evidence="1" id="KW-0472">Membrane</keyword>
<feature type="transmembrane region" description="Helical" evidence="1">
    <location>
        <begin position="43"/>
        <end position="64"/>
    </location>
</feature>
<feature type="transmembrane region" description="Helical" evidence="1">
    <location>
        <begin position="252"/>
        <end position="273"/>
    </location>
</feature>
<gene>
    <name evidence="2" type="ORF">J3U88_10080</name>
</gene>
<evidence type="ECO:0000256" key="1">
    <source>
        <dbReference type="SAM" id="Phobius"/>
    </source>
</evidence>
<name>A0A8J7Q3Z2_9BACT</name>
<keyword evidence="3" id="KW-1185">Reference proteome</keyword>
<evidence type="ECO:0000313" key="2">
    <source>
        <dbReference type="EMBL" id="MBO1318810.1"/>
    </source>
</evidence>
<dbReference type="GO" id="GO:0005886">
    <property type="term" value="C:plasma membrane"/>
    <property type="evidence" value="ECO:0007669"/>
    <property type="project" value="UniProtKB-SubCell"/>
</dbReference>
<feature type="transmembrane region" description="Helical" evidence="1">
    <location>
        <begin position="84"/>
        <end position="105"/>
    </location>
</feature>
<dbReference type="GO" id="GO:0140359">
    <property type="term" value="F:ABC-type transporter activity"/>
    <property type="evidence" value="ECO:0007669"/>
    <property type="project" value="InterPro"/>
</dbReference>
<dbReference type="Pfam" id="PF12679">
    <property type="entry name" value="ABC2_membrane_2"/>
    <property type="match status" value="1"/>
</dbReference>